<dbReference type="InterPro" id="IPR004307">
    <property type="entry name" value="TspO_MBR"/>
</dbReference>
<evidence type="ECO:0000256" key="6">
    <source>
        <dbReference type="SAM" id="Phobius"/>
    </source>
</evidence>
<keyword evidence="8" id="KW-1185">Reference proteome</keyword>
<dbReference type="OrthoDB" id="9795496at2"/>
<evidence type="ECO:0000313" key="8">
    <source>
        <dbReference type="Proteomes" id="UP000092584"/>
    </source>
</evidence>
<dbReference type="Gene3D" id="1.20.1260.100">
    <property type="entry name" value="TspO/MBR protein"/>
    <property type="match status" value="1"/>
</dbReference>
<dbReference type="EMBL" id="LSFM01000021">
    <property type="protein sequence ID" value="OBY64937.1"/>
    <property type="molecule type" value="Genomic_DNA"/>
</dbReference>
<protein>
    <submittedName>
        <fullName evidence="7">TspO protein</fullName>
    </submittedName>
</protein>
<evidence type="ECO:0000256" key="1">
    <source>
        <dbReference type="ARBA" id="ARBA00004141"/>
    </source>
</evidence>
<reference evidence="8" key="1">
    <citation type="submission" date="2016-02" db="EMBL/GenBank/DDBJ databases">
        <authorList>
            <person name="Shin S.-K."/>
            <person name="Yi H."/>
            <person name="Kim E."/>
        </authorList>
    </citation>
    <scope>NUCLEOTIDE SEQUENCE [LARGE SCALE GENOMIC DNA]</scope>
    <source>
        <strain evidence="8">LPB0003</strain>
    </source>
</reference>
<evidence type="ECO:0000313" key="7">
    <source>
        <dbReference type="EMBL" id="OBY64937.1"/>
    </source>
</evidence>
<feature type="transmembrane region" description="Helical" evidence="6">
    <location>
        <begin position="7"/>
        <end position="26"/>
    </location>
</feature>
<sequence length="153" mass="17820">MKQLKLTILFLIINFGGLAIGNWLMGAGPMGDWYMNINKAPWTPPGWVFGASWTLIMICFSIYLGKLFTVKYTQKIKIAFLIQFILNVSWNYIVFNQQLVLFGLITILLLTSLLFVYYFKLSDQVKKYKYLLLPYIIWLCIATSLNLYILVHN</sequence>
<evidence type="ECO:0000256" key="4">
    <source>
        <dbReference type="ARBA" id="ARBA00022989"/>
    </source>
</evidence>
<dbReference type="PANTHER" id="PTHR10057">
    <property type="entry name" value="PERIPHERAL-TYPE BENZODIAZEPINE RECEPTOR"/>
    <property type="match status" value="1"/>
</dbReference>
<feature type="transmembrane region" description="Helical" evidence="6">
    <location>
        <begin position="76"/>
        <end position="93"/>
    </location>
</feature>
<feature type="transmembrane region" description="Helical" evidence="6">
    <location>
        <begin position="99"/>
        <end position="119"/>
    </location>
</feature>
<dbReference type="STRING" id="1774273.LPB03_06525"/>
<feature type="transmembrane region" description="Helical" evidence="6">
    <location>
        <begin position="46"/>
        <end position="64"/>
    </location>
</feature>
<evidence type="ECO:0000256" key="3">
    <source>
        <dbReference type="ARBA" id="ARBA00022692"/>
    </source>
</evidence>
<dbReference type="AlphaFoldDB" id="A0A1B8TZ51"/>
<feature type="transmembrane region" description="Helical" evidence="6">
    <location>
        <begin position="131"/>
        <end position="151"/>
    </location>
</feature>
<dbReference type="InterPro" id="IPR038330">
    <property type="entry name" value="TspO/MBR-related_sf"/>
</dbReference>
<dbReference type="GO" id="GO:0016020">
    <property type="term" value="C:membrane"/>
    <property type="evidence" value="ECO:0007669"/>
    <property type="project" value="UniProtKB-SubCell"/>
</dbReference>
<dbReference type="PIRSF" id="PIRSF005859">
    <property type="entry name" value="PBR"/>
    <property type="match status" value="1"/>
</dbReference>
<dbReference type="CDD" id="cd15904">
    <property type="entry name" value="TSPO_MBR"/>
    <property type="match status" value="1"/>
</dbReference>
<dbReference type="Proteomes" id="UP000092584">
    <property type="component" value="Unassembled WGS sequence"/>
</dbReference>
<dbReference type="GO" id="GO:0033013">
    <property type="term" value="P:tetrapyrrole metabolic process"/>
    <property type="evidence" value="ECO:0007669"/>
    <property type="project" value="UniProtKB-ARBA"/>
</dbReference>
<keyword evidence="4 6" id="KW-1133">Transmembrane helix</keyword>
<comment type="similarity">
    <text evidence="2">Belongs to the TspO/BZRP family.</text>
</comment>
<comment type="subcellular location">
    <subcellularLocation>
        <location evidence="1">Membrane</location>
        <topology evidence="1">Multi-pass membrane protein</topology>
    </subcellularLocation>
</comment>
<proteinExistence type="inferred from homology"/>
<organism evidence="7 8">
    <name type="scientific">Polaribacter vadi</name>
    <dbReference type="NCBI Taxonomy" id="1774273"/>
    <lineage>
        <taxon>Bacteria</taxon>
        <taxon>Pseudomonadati</taxon>
        <taxon>Bacteroidota</taxon>
        <taxon>Flavobacteriia</taxon>
        <taxon>Flavobacteriales</taxon>
        <taxon>Flavobacteriaceae</taxon>
    </lineage>
</organism>
<evidence type="ECO:0000256" key="5">
    <source>
        <dbReference type="ARBA" id="ARBA00023136"/>
    </source>
</evidence>
<dbReference type="PANTHER" id="PTHR10057:SF0">
    <property type="entry name" value="TRANSLOCATOR PROTEIN"/>
    <property type="match status" value="1"/>
</dbReference>
<dbReference type="KEGG" id="pob:LPB03_06525"/>
<evidence type="ECO:0000256" key="2">
    <source>
        <dbReference type="ARBA" id="ARBA00007524"/>
    </source>
</evidence>
<dbReference type="RefSeq" id="WP_065318690.1">
    <property type="nucleotide sequence ID" value="NZ_CP017477.1"/>
</dbReference>
<comment type="caution">
    <text evidence="7">The sequence shown here is derived from an EMBL/GenBank/DDBJ whole genome shotgun (WGS) entry which is preliminary data.</text>
</comment>
<dbReference type="Pfam" id="PF03073">
    <property type="entry name" value="TspO_MBR"/>
    <property type="match status" value="1"/>
</dbReference>
<keyword evidence="3 6" id="KW-0812">Transmembrane</keyword>
<accession>A0A1B8TZ51</accession>
<gene>
    <name evidence="7" type="ORF">LPB3_05965</name>
</gene>
<keyword evidence="5 6" id="KW-0472">Membrane</keyword>
<name>A0A1B8TZ51_9FLAO</name>